<dbReference type="RefSeq" id="WP_075081168.1">
    <property type="nucleotide sequence ID" value="NZ_BDCO01000003.1"/>
</dbReference>
<feature type="region of interest" description="Disordered" evidence="1">
    <location>
        <begin position="1"/>
        <end position="21"/>
    </location>
</feature>
<name>A0A146GDG1_TERSA</name>
<dbReference type="Proteomes" id="UP000076023">
    <property type="component" value="Unassembled WGS sequence"/>
</dbReference>
<gene>
    <name evidence="2" type="ORF">TSACC_3415</name>
</gene>
<protein>
    <recommendedName>
        <fullName evidence="4">DUF2292 domain-containing protein</fullName>
    </recommendedName>
</protein>
<sequence length="60" mass="6793">MSVTTPSLKESGSANEAERNPIEEQILAAVRDLTFGVVEIVVHDRRVTEIRQTRRTRLTD</sequence>
<dbReference type="InParanoid" id="A0A146GDG1"/>
<dbReference type="InterPro" id="IPR018743">
    <property type="entry name" value="DUF2292"/>
</dbReference>
<accession>A0A146GDG1</accession>
<proteinExistence type="predicted"/>
<comment type="caution">
    <text evidence="2">The sequence shown here is derived from an EMBL/GenBank/DDBJ whole genome shotgun (WGS) entry which is preliminary data.</text>
</comment>
<keyword evidence="3" id="KW-1185">Reference proteome</keyword>
<reference evidence="3" key="1">
    <citation type="journal article" date="2017" name="Genome Announc.">
        <title>Draft Genome Sequence of Terrimicrobium sacchariphilum NM-5T, a Facultative Anaerobic Soil Bacterium of the Class Spartobacteria.</title>
        <authorList>
            <person name="Qiu Y.L."/>
            <person name="Tourlousse D.M."/>
            <person name="Matsuura N."/>
            <person name="Ohashi A."/>
            <person name="Sekiguchi Y."/>
        </authorList>
    </citation>
    <scope>NUCLEOTIDE SEQUENCE [LARGE SCALE GENOMIC DNA]</scope>
    <source>
        <strain evidence="3">NM-5</strain>
    </source>
</reference>
<dbReference type="EMBL" id="BDCO01000003">
    <property type="protein sequence ID" value="GAT35350.1"/>
    <property type="molecule type" value="Genomic_DNA"/>
</dbReference>
<evidence type="ECO:0000313" key="2">
    <source>
        <dbReference type="EMBL" id="GAT35350.1"/>
    </source>
</evidence>
<organism evidence="2 3">
    <name type="scientific">Terrimicrobium sacchariphilum</name>
    <dbReference type="NCBI Taxonomy" id="690879"/>
    <lineage>
        <taxon>Bacteria</taxon>
        <taxon>Pseudomonadati</taxon>
        <taxon>Verrucomicrobiota</taxon>
        <taxon>Terrimicrobiia</taxon>
        <taxon>Terrimicrobiales</taxon>
        <taxon>Terrimicrobiaceae</taxon>
        <taxon>Terrimicrobium</taxon>
    </lineage>
</organism>
<dbReference type="STRING" id="690879.TSACC_3415"/>
<dbReference type="AlphaFoldDB" id="A0A146GDG1"/>
<evidence type="ECO:0000313" key="3">
    <source>
        <dbReference type="Proteomes" id="UP000076023"/>
    </source>
</evidence>
<evidence type="ECO:0000256" key="1">
    <source>
        <dbReference type="SAM" id="MobiDB-lite"/>
    </source>
</evidence>
<dbReference type="OrthoDB" id="2382414at2"/>
<dbReference type="Pfam" id="PF10055">
    <property type="entry name" value="DUF2292"/>
    <property type="match status" value="1"/>
</dbReference>
<evidence type="ECO:0008006" key="4">
    <source>
        <dbReference type="Google" id="ProtNLM"/>
    </source>
</evidence>
<feature type="compositionally biased region" description="Polar residues" evidence="1">
    <location>
        <begin position="1"/>
        <end position="14"/>
    </location>
</feature>